<dbReference type="RefSeq" id="WP_005987626.1">
    <property type="nucleotide sequence ID" value="NZ_AOSV01000027.1"/>
</dbReference>
<dbReference type="EMBL" id="AOSV01000027">
    <property type="protein sequence ID" value="EMG36769.1"/>
    <property type="molecule type" value="Genomic_DNA"/>
</dbReference>
<reference evidence="1 2" key="1">
    <citation type="journal article" date="2013" name="Genome Announc.">
        <title>Draft Genome Sequence for Desulfovibrio africanus Strain PCS.</title>
        <authorList>
            <person name="Brown S.D."/>
            <person name="Utturkar S.M."/>
            <person name="Arkin A.P."/>
            <person name="Deutschbauer A.M."/>
            <person name="Elias D.A."/>
            <person name="Hazen T.C."/>
            <person name="Chakraborty R."/>
        </authorList>
    </citation>
    <scope>NUCLEOTIDE SEQUENCE [LARGE SCALE GENOMIC DNA]</scope>
    <source>
        <strain evidence="1 2">PCS</strain>
    </source>
</reference>
<sequence length="285" mass="31804">MSAKPENSTVLAEAIKPTCFIIMPISDPQGYEEGHFKRVYEHIIKPACEHIGFTALRADDILKTNLIVLDVVKQIIESEMAICDLSAKNPNVLYELGIRQAFNKPVLLIKDDTTDRIFDIQGLRDAEYKKSLRVDAVSASIQAVSQALKETYDARDSNVNSFVPLLGIQQAVIPDKDKKISADTKLILSYLESFGKRITDLEIKFPQNAPAWKDFDFPDESSPATHIKLKDGNVTLGGDLYINGKIFGTLRQIRPDYIVVTNPKGDFVRVKVNSSLFSSLEAIPF</sequence>
<proteinExistence type="predicted"/>
<protein>
    <recommendedName>
        <fullName evidence="3">Nucleoside 2-deoxyribosyltransferase</fullName>
    </recommendedName>
</protein>
<organism evidence="1 2">
    <name type="scientific">Desulfocurvibacter africanus PCS</name>
    <dbReference type="NCBI Taxonomy" id="1262666"/>
    <lineage>
        <taxon>Bacteria</taxon>
        <taxon>Pseudomonadati</taxon>
        <taxon>Thermodesulfobacteriota</taxon>
        <taxon>Desulfovibrionia</taxon>
        <taxon>Desulfovibrionales</taxon>
        <taxon>Desulfovibrionaceae</taxon>
        <taxon>Desulfocurvibacter</taxon>
    </lineage>
</organism>
<evidence type="ECO:0000313" key="2">
    <source>
        <dbReference type="Proteomes" id="UP000011922"/>
    </source>
</evidence>
<evidence type="ECO:0008006" key="3">
    <source>
        <dbReference type="Google" id="ProtNLM"/>
    </source>
</evidence>
<evidence type="ECO:0000313" key="1">
    <source>
        <dbReference type="EMBL" id="EMG36769.1"/>
    </source>
</evidence>
<dbReference type="Proteomes" id="UP000011922">
    <property type="component" value="Unassembled WGS sequence"/>
</dbReference>
<comment type="caution">
    <text evidence="1">The sequence shown here is derived from an EMBL/GenBank/DDBJ whole genome shotgun (WGS) entry which is preliminary data.</text>
</comment>
<dbReference type="AlphaFoldDB" id="M5PRK4"/>
<dbReference type="PATRIC" id="fig|1262666.3.peg.2510"/>
<gene>
    <name evidence="1" type="ORF">PCS_02465</name>
</gene>
<dbReference type="OrthoDB" id="9816036at2"/>
<name>M5PRK4_DESAF</name>
<accession>M5PRK4</accession>